<dbReference type="GO" id="GO:0019843">
    <property type="term" value="F:rRNA binding"/>
    <property type="evidence" value="ECO:0007669"/>
    <property type="project" value="UniProtKB-UniRule"/>
</dbReference>
<evidence type="ECO:0000313" key="10">
    <source>
        <dbReference type="Proteomes" id="UP000739538"/>
    </source>
</evidence>
<dbReference type="GO" id="GO:0005840">
    <property type="term" value="C:ribosome"/>
    <property type="evidence" value="ECO:0007669"/>
    <property type="project" value="UniProtKB-KW"/>
</dbReference>
<dbReference type="AlphaFoldDB" id="A0A956NE86"/>
<comment type="subunit">
    <text evidence="7">Part of the 30S ribosomal subunit. Contacts proteins S5 and S12.</text>
</comment>
<keyword evidence="3 7" id="KW-0694">RNA-binding</keyword>
<dbReference type="Pfam" id="PF00410">
    <property type="entry name" value="Ribosomal_S8"/>
    <property type="match status" value="1"/>
</dbReference>
<evidence type="ECO:0000256" key="7">
    <source>
        <dbReference type="HAMAP-Rule" id="MF_01302"/>
    </source>
</evidence>
<dbReference type="InterPro" id="IPR035987">
    <property type="entry name" value="Ribosomal_uS8_sf"/>
</dbReference>
<evidence type="ECO:0000256" key="4">
    <source>
        <dbReference type="ARBA" id="ARBA00022980"/>
    </source>
</evidence>
<dbReference type="InterPro" id="IPR000630">
    <property type="entry name" value="Ribosomal_uS8"/>
</dbReference>
<dbReference type="GO" id="GO:0006412">
    <property type="term" value="P:translation"/>
    <property type="evidence" value="ECO:0007669"/>
    <property type="project" value="UniProtKB-UniRule"/>
</dbReference>
<organism evidence="9 10">
    <name type="scientific">Eiseniibacteriota bacterium</name>
    <dbReference type="NCBI Taxonomy" id="2212470"/>
    <lineage>
        <taxon>Bacteria</taxon>
        <taxon>Candidatus Eiseniibacteriota</taxon>
    </lineage>
</organism>
<comment type="function">
    <text evidence="7">One of the primary rRNA binding proteins, it binds directly to 16S rRNA central domain where it helps coordinate assembly of the platform of the 30S subunit.</text>
</comment>
<name>A0A956NE86_UNCEI</name>
<evidence type="ECO:0000256" key="5">
    <source>
        <dbReference type="ARBA" id="ARBA00023274"/>
    </source>
</evidence>
<dbReference type="GO" id="GO:1990904">
    <property type="term" value="C:ribonucleoprotein complex"/>
    <property type="evidence" value="ECO:0007669"/>
    <property type="project" value="UniProtKB-KW"/>
</dbReference>
<reference evidence="9" key="1">
    <citation type="submission" date="2020-04" db="EMBL/GenBank/DDBJ databases">
        <authorList>
            <person name="Zhang T."/>
        </authorList>
    </citation>
    <scope>NUCLEOTIDE SEQUENCE</scope>
    <source>
        <strain evidence="9">HKST-UBA02</strain>
    </source>
</reference>
<dbReference type="PANTHER" id="PTHR11758">
    <property type="entry name" value="40S RIBOSOMAL PROTEIN S15A"/>
    <property type="match status" value="1"/>
</dbReference>
<comment type="similarity">
    <text evidence="1 7 8">Belongs to the universal ribosomal protein uS8 family.</text>
</comment>
<comment type="caution">
    <text evidence="9">The sequence shown here is derived from an EMBL/GenBank/DDBJ whole genome shotgun (WGS) entry which is preliminary data.</text>
</comment>
<dbReference type="NCBIfam" id="NF001109">
    <property type="entry name" value="PRK00136.1"/>
    <property type="match status" value="1"/>
</dbReference>
<dbReference type="SUPFAM" id="SSF56047">
    <property type="entry name" value="Ribosomal protein S8"/>
    <property type="match status" value="1"/>
</dbReference>
<dbReference type="GO" id="GO:0003735">
    <property type="term" value="F:structural constituent of ribosome"/>
    <property type="evidence" value="ECO:0007669"/>
    <property type="project" value="InterPro"/>
</dbReference>
<keyword evidence="4 7" id="KW-0689">Ribosomal protein</keyword>
<accession>A0A956NE86</accession>
<keyword evidence="2 7" id="KW-0699">rRNA-binding</keyword>
<evidence type="ECO:0000256" key="8">
    <source>
        <dbReference type="RuleBase" id="RU003660"/>
    </source>
</evidence>
<gene>
    <name evidence="7 9" type="primary">rpsH</name>
    <name evidence="9" type="ORF">KDA27_16810</name>
</gene>
<evidence type="ECO:0000256" key="3">
    <source>
        <dbReference type="ARBA" id="ARBA00022884"/>
    </source>
</evidence>
<evidence type="ECO:0000256" key="2">
    <source>
        <dbReference type="ARBA" id="ARBA00022730"/>
    </source>
</evidence>
<sequence length="132" mass="14794">MSVSDPIADMLTCIRNAARANHKKVDFPASRVKEEILKVLLREKFIRNYKRIEDDKQGMLRVYLSYDPEVGSVIGHLRRISTPGRRIYVGSNEVPRVQNGLGTAILSTSHGVLTDKEAREKGIGGELLAEVY</sequence>
<reference evidence="9" key="2">
    <citation type="journal article" date="2021" name="Microbiome">
        <title>Successional dynamics and alternative stable states in a saline activated sludge microbial community over 9 years.</title>
        <authorList>
            <person name="Wang Y."/>
            <person name="Ye J."/>
            <person name="Ju F."/>
            <person name="Liu L."/>
            <person name="Boyd J.A."/>
            <person name="Deng Y."/>
            <person name="Parks D.H."/>
            <person name="Jiang X."/>
            <person name="Yin X."/>
            <person name="Woodcroft B.J."/>
            <person name="Tyson G.W."/>
            <person name="Hugenholtz P."/>
            <person name="Polz M.F."/>
            <person name="Zhang T."/>
        </authorList>
    </citation>
    <scope>NUCLEOTIDE SEQUENCE</scope>
    <source>
        <strain evidence="9">HKST-UBA02</strain>
    </source>
</reference>
<proteinExistence type="inferred from homology"/>
<dbReference type="InterPro" id="IPR047863">
    <property type="entry name" value="Ribosomal_uS8_CS"/>
</dbReference>
<dbReference type="EMBL" id="JAGQHS010000100">
    <property type="protein sequence ID" value="MCA9757468.1"/>
    <property type="molecule type" value="Genomic_DNA"/>
</dbReference>
<keyword evidence="5 7" id="KW-0687">Ribonucleoprotein</keyword>
<dbReference type="Gene3D" id="3.30.1490.10">
    <property type="match status" value="1"/>
</dbReference>
<dbReference type="PROSITE" id="PS00053">
    <property type="entry name" value="RIBOSOMAL_S8"/>
    <property type="match status" value="1"/>
</dbReference>
<dbReference type="HAMAP" id="MF_01302_B">
    <property type="entry name" value="Ribosomal_uS8_B"/>
    <property type="match status" value="1"/>
</dbReference>
<protein>
    <recommendedName>
        <fullName evidence="6 7">Small ribosomal subunit protein uS8</fullName>
    </recommendedName>
</protein>
<evidence type="ECO:0000256" key="1">
    <source>
        <dbReference type="ARBA" id="ARBA00006471"/>
    </source>
</evidence>
<dbReference type="Proteomes" id="UP000739538">
    <property type="component" value="Unassembled WGS sequence"/>
</dbReference>
<evidence type="ECO:0000256" key="6">
    <source>
        <dbReference type="ARBA" id="ARBA00035258"/>
    </source>
</evidence>
<dbReference type="GO" id="GO:0005737">
    <property type="term" value="C:cytoplasm"/>
    <property type="evidence" value="ECO:0007669"/>
    <property type="project" value="UniProtKB-ARBA"/>
</dbReference>
<dbReference type="Gene3D" id="3.30.1370.30">
    <property type="match status" value="1"/>
</dbReference>
<evidence type="ECO:0000313" key="9">
    <source>
        <dbReference type="EMBL" id="MCA9757468.1"/>
    </source>
</evidence>
<dbReference type="FunFam" id="3.30.1370.30:FF:000002">
    <property type="entry name" value="30S ribosomal protein S8"/>
    <property type="match status" value="1"/>
</dbReference>
<dbReference type="FunFam" id="3.30.1490.10:FF:000001">
    <property type="entry name" value="30S ribosomal protein S8"/>
    <property type="match status" value="1"/>
</dbReference>